<dbReference type="PANTHER" id="PTHR24381:SF393">
    <property type="entry name" value="CHROMATIN-LINKED ADAPTOR FOR MSL PROTEINS, ISOFORM B"/>
    <property type="match status" value="1"/>
</dbReference>
<feature type="domain" description="C2H2-type" evidence="11">
    <location>
        <begin position="375"/>
        <end position="402"/>
    </location>
</feature>
<dbReference type="SMART" id="SM00355">
    <property type="entry name" value="ZnF_C2H2"/>
    <property type="match status" value="6"/>
</dbReference>
<keyword evidence="12" id="KW-1185">Reference proteome</keyword>
<dbReference type="FunFam" id="3.30.160.60:FF:000446">
    <property type="entry name" value="Zinc finger protein"/>
    <property type="match status" value="1"/>
</dbReference>
<dbReference type="FunFam" id="3.30.160.60:FF:000744">
    <property type="entry name" value="zinc finger E-box-binding homeobox 1"/>
    <property type="match status" value="1"/>
</dbReference>
<name>A0A7E6FA95_9MOLL</name>
<keyword evidence="4 9" id="KW-0863">Zinc-finger</keyword>
<proteinExistence type="predicted"/>
<keyword evidence="8" id="KW-0539">Nucleus</keyword>
<dbReference type="Proteomes" id="UP000515154">
    <property type="component" value="Linkage group LG14"/>
</dbReference>
<evidence type="ECO:0000256" key="3">
    <source>
        <dbReference type="ARBA" id="ARBA00022737"/>
    </source>
</evidence>
<evidence type="ECO:0000259" key="11">
    <source>
        <dbReference type="PROSITE" id="PS50157"/>
    </source>
</evidence>
<evidence type="ECO:0000313" key="12">
    <source>
        <dbReference type="Proteomes" id="UP000515154"/>
    </source>
</evidence>
<feature type="compositionally biased region" description="Low complexity" evidence="10">
    <location>
        <begin position="125"/>
        <end position="150"/>
    </location>
</feature>
<dbReference type="InterPro" id="IPR013087">
    <property type="entry name" value="Znf_C2H2_type"/>
</dbReference>
<dbReference type="PROSITE" id="PS00028">
    <property type="entry name" value="ZINC_FINGER_C2H2_1"/>
    <property type="match status" value="4"/>
</dbReference>
<dbReference type="AlphaFoldDB" id="A0A7E6FA95"/>
<dbReference type="PANTHER" id="PTHR24381">
    <property type="entry name" value="ZINC FINGER PROTEIN"/>
    <property type="match status" value="1"/>
</dbReference>
<evidence type="ECO:0000256" key="2">
    <source>
        <dbReference type="ARBA" id="ARBA00022723"/>
    </source>
</evidence>
<dbReference type="Gene3D" id="3.30.160.60">
    <property type="entry name" value="Classic Zinc Finger"/>
    <property type="match status" value="6"/>
</dbReference>
<evidence type="ECO:0000256" key="1">
    <source>
        <dbReference type="ARBA" id="ARBA00004123"/>
    </source>
</evidence>
<dbReference type="GO" id="GO:0000977">
    <property type="term" value="F:RNA polymerase II transcription regulatory region sequence-specific DNA binding"/>
    <property type="evidence" value="ECO:0007669"/>
    <property type="project" value="TreeGrafter"/>
</dbReference>
<evidence type="ECO:0000256" key="7">
    <source>
        <dbReference type="ARBA" id="ARBA00023163"/>
    </source>
</evidence>
<feature type="compositionally biased region" description="Low complexity" evidence="10">
    <location>
        <begin position="161"/>
        <end position="171"/>
    </location>
</feature>
<keyword evidence="6" id="KW-0805">Transcription regulation</keyword>
<feature type="domain" description="C2H2-type" evidence="11">
    <location>
        <begin position="35"/>
        <end position="62"/>
    </location>
</feature>
<protein>
    <submittedName>
        <fullName evidence="13">Vascular endothelial zinc finger 1-like</fullName>
    </submittedName>
</protein>
<feature type="domain" description="C2H2-type" evidence="11">
    <location>
        <begin position="405"/>
        <end position="432"/>
    </location>
</feature>
<evidence type="ECO:0000256" key="8">
    <source>
        <dbReference type="ARBA" id="ARBA00023242"/>
    </source>
</evidence>
<reference evidence="13" key="1">
    <citation type="submission" date="2025-08" db="UniProtKB">
        <authorList>
            <consortium name="RefSeq"/>
        </authorList>
    </citation>
    <scope>IDENTIFICATION</scope>
</reference>
<evidence type="ECO:0000256" key="4">
    <source>
        <dbReference type="ARBA" id="ARBA00022771"/>
    </source>
</evidence>
<feature type="region of interest" description="Disordered" evidence="10">
    <location>
        <begin position="125"/>
        <end position="175"/>
    </location>
</feature>
<dbReference type="Pfam" id="PF13912">
    <property type="entry name" value="zf-C2H2_6"/>
    <property type="match status" value="1"/>
</dbReference>
<dbReference type="GO" id="GO:0000981">
    <property type="term" value="F:DNA-binding transcription factor activity, RNA polymerase II-specific"/>
    <property type="evidence" value="ECO:0007669"/>
    <property type="project" value="TreeGrafter"/>
</dbReference>
<evidence type="ECO:0000256" key="6">
    <source>
        <dbReference type="ARBA" id="ARBA00023015"/>
    </source>
</evidence>
<dbReference type="GO" id="GO:0005634">
    <property type="term" value="C:nucleus"/>
    <property type="evidence" value="ECO:0007669"/>
    <property type="project" value="UniProtKB-SubCell"/>
</dbReference>
<keyword evidence="7" id="KW-0804">Transcription</keyword>
<dbReference type="FunFam" id="3.30.160.60:FF:000100">
    <property type="entry name" value="Zinc finger 45-like"/>
    <property type="match status" value="2"/>
</dbReference>
<dbReference type="InterPro" id="IPR036236">
    <property type="entry name" value="Znf_C2H2_sf"/>
</dbReference>
<evidence type="ECO:0000256" key="5">
    <source>
        <dbReference type="ARBA" id="ARBA00022833"/>
    </source>
</evidence>
<accession>A0A7E6FA95</accession>
<feature type="domain" description="C2H2-type" evidence="11">
    <location>
        <begin position="433"/>
        <end position="460"/>
    </location>
</feature>
<dbReference type="SUPFAM" id="SSF57667">
    <property type="entry name" value="beta-beta-alpha zinc fingers"/>
    <property type="match status" value="4"/>
</dbReference>
<dbReference type="Pfam" id="PF00096">
    <property type="entry name" value="zf-C2H2"/>
    <property type="match status" value="5"/>
</dbReference>
<evidence type="ECO:0000313" key="13">
    <source>
        <dbReference type="RefSeq" id="XP_036364674.1"/>
    </source>
</evidence>
<dbReference type="RefSeq" id="XP_036364674.1">
    <property type="nucleotide sequence ID" value="XM_036508781.1"/>
</dbReference>
<dbReference type="PROSITE" id="PS50157">
    <property type="entry name" value="ZINC_FINGER_C2H2_2"/>
    <property type="match status" value="6"/>
</dbReference>
<sequence>MKMKKIPRCDICGKSFSRRDNLERHKAAHLSRPVYYCDVCQKGFSRKSYLKVHGRSHTGEKPYVCGICSCAFARDDHLMRHRRKQHTDKIFSHIISSVANVMPVSTSNDANNVTTTTAITTTTTTTANNNNISSSSSSSSSSSTSNNISSQVSEVLDEQQKQQQKTCQSSIQPPPSERCIISNAFPVLSGENQVNYICAIKEDEDAKKLTTSDLLQIQQELQQHQQQQQQQLLFQQQLQQQSELQQYQPHLVLKQDIDDEEAVAAAATVVPTASAVVPHAAAAVVPSSLETSTDVDNSVQAFTTDGTNVMNIVKILPAVVATSCSGCYLDTSAIDSSGICWKQEDNCPGIITTYALPISSTKPPQKSVNCNAVPFHCSVCSKTFSRRDNLERHKLCHQEGASKQYSCEICDKAFSRKSYLKVHARIHSGERPYQCDLCGFAFSRYDHLLKHKTPTKGRRKLSCVPRADVIAEVVNNTTEDAPATGATVTEVHFQNDLPQIQLAQQVHHHQQQQTTQSNIIQDASTASGLTAIDSQAQLTEGQATVFHTNAGTATAVIPQQATLGAHTVTLANTPITQIFHTIQMSSTAQLFPTLQMAPATHLFTNNPQLANTTRIFTNK</sequence>
<keyword evidence="5" id="KW-0862">Zinc</keyword>
<dbReference type="KEGG" id="osn:118765929"/>
<evidence type="ECO:0000256" key="9">
    <source>
        <dbReference type="PROSITE-ProRule" id="PRU00042"/>
    </source>
</evidence>
<gene>
    <name evidence="13" type="primary">LOC118765929</name>
</gene>
<dbReference type="FunFam" id="3.30.160.60:FF:000012">
    <property type="entry name" value="RB-associated KRAB zinc finger protein-like"/>
    <property type="match status" value="1"/>
</dbReference>
<feature type="domain" description="C2H2-type" evidence="11">
    <location>
        <begin position="63"/>
        <end position="89"/>
    </location>
</feature>
<organism evidence="12 13">
    <name type="scientific">Octopus sinensis</name>
    <name type="common">East Asian common octopus</name>
    <dbReference type="NCBI Taxonomy" id="2607531"/>
    <lineage>
        <taxon>Eukaryota</taxon>
        <taxon>Metazoa</taxon>
        <taxon>Spiralia</taxon>
        <taxon>Lophotrochozoa</taxon>
        <taxon>Mollusca</taxon>
        <taxon>Cephalopoda</taxon>
        <taxon>Coleoidea</taxon>
        <taxon>Octopodiformes</taxon>
        <taxon>Octopoda</taxon>
        <taxon>Incirrata</taxon>
        <taxon>Octopodidae</taxon>
        <taxon>Octopus</taxon>
    </lineage>
</organism>
<keyword evidence="3" id="KW-0677">Repeat</keyword>
<comment type="subcellular location">
    <subcellularLocation>
        <location evidence="1">Nucleus</location>
    </subcellularLocation>
</comment>
<evidence type="ECO:0000256" key="10">
    <source>
        <dbReference type="SAM" id="MobiDB-lite"/>
    </source>
</evidence>
<dbReference type="GO" id="GO:0008270">
    <property type="term" value="F:zinc ion binding"/>
    <property type="evidence" value="ECO:0007669"/>
    <property type="project" value="UniProtKB-KW"/>
</dbReference>
<keyword evidence="2" id="KW-0479">Metal-binding</keyword>
<feature type="domain" description="C2H2-type" evidence="11">
    <location>
        <begin position="7"/>
        <end position="34"/>
    </location>
</feature>